<dbReference type="EMBL" id="BSYO01000023">
    <property type="protein sequence ID" value="GMH21714.1"/>
    <property type="molecule type" value="Genomic_DNA"/>
</dbReference>
<evidence type="ECO:0000313" key="1">
    <source>
        <dbReference type="EMBL" id="GMH21714.1"/>
    </source>
</evidence>
<sequence>MVQSSRQLETPLKIPRIGFSFLYTLVHAFIGESSSILRSKPDWSIWYHTVVVIEGWIQDFWLDFGED</sequence>
<gene>
    <name evidence="1" type="ORF">Nepgr_023556</name>
</gene>
<organism evidence="1 2">
    <name type="scientific">Nepenthes gracilis</name>
    <name type="common">Slender pitcher plant</name>
    <dbReference type="NCBI Taxonomy" id="150966"/>
    <lineage>
        <taxon>Eukaryota</taxon>
        <taxon>Viridiplantae</taxon>
        <taxon>Streptophyta</taxon>
        <taxon>Embryophyta</taxon>
        <taxon>Tracheophyta</taxon>
        <taxon>Spermatophyta</taxon>
        <taxon>Magnoliopsida</taxon>
        <taxon>eudicotyledons</taxon>
        <taxon>Gunneridae</taxon>
        <taxon>Pentapetalae</taxon>
        <taxon>Caryophyllales</taxon>
        <taxon>Nepenthaceae</taxon>
        <taxon>Nepenthes</taxon>
    </lineage>
</organism>
<proteinExistence type="predicted"/>
<dbReference type="Proteomes" id="UP001279734">
    <property type="component" value="Unassembled WGS sequence"/>
</dbReference>
<evidence type="ECO:0000313" key="2">
    <source>
        <dbReference type="Proteomes" id="UP001279734"/>
    </source>
</evidence>
<accession>A0AAD3T320</accession>
<name>A0AAD3T320_NEPGR</name>
<comment type="caution">
    <text evidence="1">The sequence shown here is derived from an EMBL/GenBank/DDBJ whole genome shotgun (WGS) entry which is preliminary data.</text>
</comment>
<keyword evidence="2" id="KW-1185">Reference proteome</keyword>
<dbReference type="AlphaFoldDB" id="A0AAD3T320"/>
<protein>
    <submittedName>
        <fullName evidence="1">Uncharacterized protein</fullName>
    </submittedName>
</protein>
<reference evidence="1" key="1">
    <citation type="submission" date="2023-05" db="EMBL/GenBank/DDBJ databases">
        <title>Nepenthes gracilis genome sequencing.</title>
        <authorList>
            <person name="Fukushima K."/>
        </authorList>
    </citation>
    <scope>NUCLEOTIDE SEQUENCE</scope>
    <source>
        <strain evidence="1">SING2019-196</strain>
    </source>
</reference>